<reference evidence="1" key="2">
    <citation type="journal article" date="2015" name="Data Brief">
        <title>Shoot transcriptome of the giant reed, Arundo donax.</title>
        <authorList>
            <person name="Barrero R.A."/>
            <person name="Guerrero F.D."/>
            <person name="Moolhuijzen P."/>
            <person name="Goolsby J.A."/>
            <person name="Tidwell J."/>
            <person name="Bellgard S.E."/>
            <person name="Bellgard M.I."/>
        </authorList>
    </citation>
    <scope>NUCLEOTIDE SEQUENCE</scope>
    <source>
        <tissue evidence="1">Shoot tissue taken approximately 20 cm above the soil surface</tissue>
    </source>
</reference>
<sequence>MKSSVAASFLKKKICFCASNN</sequence>
<proteinExistence type="predicted"/>
<reference evidence="1" key="1">
    <citation type="submission" date="2014-09" db="EMBL/GenBank/DDBJ databases">
        <authorList>
            <person name="Magalhaes I.L.F."/>
            <person name="Oliveira U."/>
            <person name="Santos F.R."/>
            <person name="Vidigal T.H.D.A."/>
            <person name="Brescovit A.D."/>
            <person name="Santos A.J."/>
        </authorList>
    </citation>
    <scope>NUCLEOTIDE SEQUENCE</scope>
    <source>
        <tissue evidence="1">Shoot tissue taken approximately 20 cm above the soil surface</tissue>
    </source>
</reference>
<accession>A0A0A9ET24</accession>
<organism evidence="1">
    <name type="scientific">Arundo donax</name>
    <name type="common">Giant reed</name>
    <name type="synonym">Donax arundinaceus</name>
    <dbReference type="NCBI Taxonomy" id="35708"/>
    <lineage>
        <taxon>Eukaryota</taxon>
        <taxon>Viridiplantae</taxon>
        <taxon>Streptophyta</taxon>
        <taxon>Embryophyta</taxon>
        <taxon>Tracheophyta</taxon>
        <taxon>Spermatophyta</taxon>
        <taxon>Magnoliopsida</taxon>
        <taxon>Liliopsida</taxon>
        <taxon>Poales</taxon>
        <taxon>Poaceae</taxon>
        <taxon>PACMAD clade</taxon>
        <taxon>Arundinoideae</taxon>
        <taxon>Arundineae</taxon>
        <taxon>Arundo</taxon>
    </lineage>
</organism>
<evidence type="ECO:0000313" key="1">
    <source>
        <dbReference type="EMBL" id="JAD99162.1"/>
    </source>
</evidence>
<dbReference type="AlphaFoldDB" id="A0A0A9ET24"/>
<dbReference type="EMBL" id="GBRH01198733">
    <property type="protein sequence ID" value="JAD99162.1"/>
    <property type="molecule type" value="Transcribed_RNA"/>
</dbReference>
<protein>
    <submittedName>
        <fullName evidence="1">Uncharacterized protein</fullName>
    </submittedName>
</protein>
<name>A0A0A9ET24_ARUDO</name>